<gene>
    <name evidence="1" type="ORF">MNBD_PLANCTO02-3316</name>
</gene>
<proteinExistence type="predicted"/>
<sequence>MSNVVLEKRKLHEEAHQEAERHKWIESQKCGHDRGNDAIQEWYRLHWPHYCRCKRLEHLRGLRRWDKFDDDRFGSLVELIREGDLLLDMILDRISNGAENLTLINWAYDWGLCVKKVREILVIINVNCTRLDPENK</sequence>
<accession>A0A3B1DJZ0</accession>
<reference evidence="1" key="1">
    <citation type="submission" date="2018-06" db="EMBL/GenBank/DDBJ databases">
        <authorList>
            <person name="Zhirakovskaya E."/>
        </authorList>
    </citation>
    <scope>NUCLEOTIDE SEQUENCE</scope>
</reference>
<dbReference type="AlphaFoldDB" id="A0A3B1DJZ0"/>
<protein>
    <submittedName>
        <fullName evidence="1">Uncharacterized protein</fullName>
    </submittedName>
</protein>
<organism evidence="1">
    <name type="scientific">hydrothermal vent metagenome</name>
    <dbReference type="NCBI Taxonomy" id="652676"/>
    <lineage>
        <taxon>unclassified sequences</taxon>
        <taxon>metagenomes</taxon>
        <taxon>ecological metagenomes</taxon>
    </lineage>
</organism>
<name>A0A3B1DJZ0_9ZZZZ</name>
<dbReference type="EMBL" id="UOGL01000685">
    <property type="protein sequence ID" value="VAX42739.1"/>
    <property type="molecule type" value="Genomic_DNA"/>
</dbReference>
<evidence type="ECO:0000313" key="1">
    <source>
        <dbReference type="EMBL" id="VAX42739.1"/>
    </source>
</evidence>